<feature type="coiled-coil region" evidence="1">
    <location>
        <begin position="127"/>
        <end position="187"/>
    </location>
</feature>
<dbReference type="SUPFAM" id="SSF48452">
    <property type="entry name" value="TPR-like"/>
    <property type="match status" value="1"/>
</dbReference>
<protein>
    <submittedName>
        <fullName evidence="4">DnaJ domain protein</fullName>
    </submittedName>
</protein>
<name>A0A2S9YFZ1_9BACT</name>
<dbReference type="PROSITE" id="PS50076">
    <property type="entry name" value="DNAJ_2"/>
    <property type="match status" value="1"/>
</dbReference>
<dbReference type="SUPFAM" id="SSF46565">
    <property type="entry name" value="Chaperone J-domain"/>
    <property type="match status" value="1"/>
</dbReference>
<sequence>MPTPCDDRDLGAPAPEIRSILDEVEPVAESDPRLRHDAAVDLERQRRLLALRDRLRHVGHFELLGIDPVDDPKMIRRAYHAVSREFHPDSFYGKNVGTFRSVLDDLFRRARASYEFLLDDEQRKPLVEAHDAQLRAARDRREREQAEAKARAEAAAERARVRAEAEAAEAAQKAQDVRAKRDQQRQNRIRDRALAQRRKQAKKHADQAAREQEVGRHGAAATLFRLAFEQDPSKPEYEQMWRESLGIARRQRADSSYEQGREARKAGRVHEAARCLALAADADPSLRNLAEAAGAMAEVNAQRGRELAMAALESLQQAKARGSQLDERTVATVHQACARAFLAAGQHASAREQAERAHELSPSNQTRTLLNSIKLT</sequence>
<dbReference type="Gene3D" id="1.10.287.110">
    <property type="entry name" value="DnaJ domain"/>
    <property type="match status" value="1"/>
</dbReference>
<dbReference type="Pfam" id="PF00226">
    <property type="entry name" value="DnaJ"/>
    <property type="match status" value="1"/>
</dbReference>
<dbReference type="CDD" id="cd06257">
    <property type="entry name" value="DnaJ"/>
    <property type="match status" value="1"/>
</dbReference>
<dbReference type="InterPro" id="IPR011990">
    <property type="entry name" value="TPR-like_helical_dom_sf"/>
</dbReference>
<feature type="compositionally biased region" description="Polar residues" evidence="2">
    <location>
        <begin position="361"/>
        <end position="376"/>
    </location>
</feature>
<feature type="region of interest" description="Disordered" evidence="2">
    <location>
        <begin position="353"/>
        <end position="376"/>
    </location>
</feature>
<dbReference type="SMART" id="SM00271">
    <property type="entry name" value="DnaJ"/>
    <property type="match status" value="1"/>
</dbReference>
<evidence type="ECO:0000313" key="5">
    <source>
        <dbReference type="Proteomes" id="UP000237968"/>
    </source>
</evidence>
<dbReference type="PRINTS" id="PR00625">
    <property type="entry name" value="JDOMAIN"/>
</dbReference>
<feature type="region of interest" description="Disordered" evidence="2">
    <location>
        <begin position="193"/>
        <end position="216"/>
    </location>
</feature>
<dbReference type="EMBL" id="PVNK01000065">
    <property type="protein sequence ID" value="PRQ04027.1"/>
    <property type="molecule type" value="Genomic_DNA"/>
</dbReference>
<evidence type="ECO:0000313" key="4">
    <source>
        <dbReference type="EMBL" id="PRQ04027.1"/>
    </source>
</evidence>
<dbReference type="InterPro" id="IPR001623">
    <property type="entry name" value="DnaJ_domain"/>
</dbReference>
<reference evidence="4 5" key="1">
    <citation type="submission" date="2018-03" db="EMBL/GenBank/DDBJ databases">
        <title>Draft Genome Sequences of the Obligatory Marine Myxobacteria Enhygromyxa salina SWB005.</title>
        <authorList>
            <person name="Poehlein A."/>
            <person name="Moghaddam J.A."/>
            <person name="Harms H."/>
            <person name="Alanjari M."/>
            <person name="Koenig G.M."/>
            <person name="Daniel R."/>
            <person name="Schaeberle T.F."/>
        </authorList>
    </citation>
    <scope>NUCLEOTIDE SEQUENCE [LARGE SCALE GENOMIC DNA]</scope>
    <source>
        <strain evidence="4 5">SWB005</strain>
    </source>
</reference>
<feature type="domain" description="J" evidence="3">
    <location>
        <begin position="59"/>
        <end position="142"/>
    </location>
</feature>
<feature type="compositionally biased region" description="Basic and acidic residues" evidence="2">
    <location>
        <begin position="203"/>
        <end position="216"/>
    </location>
</feature>
<organism evidence="4 5">
    <name type="scientific">Enhygromyxa salina</name>
    <dbReference type="NCBI Taxonomy" id="215803"/>
    <lineage>
        <taxon>Bacteria</taxon>
        <taxon>Pseudomonadati</taxon>
        <taxon>Myxococcota</taxon>
        <taxon>Polyangia</taxon>
        <taxon>Nannocystales</taxon>
        <taxon>Nannocystaceae</taxon>
        <taxon>Enhygromyxa</taxon>
    </lineage>
</organism>
<comment type="caution">
    <text evidence="4">The sequence shown here is derived from an EMBL/GenBank/DDBJ whole genome shotgun (WGS) entry which is preliminary data.</text>
</comment>
<gene>
    <name evidence="4" type="ORF">ENSA5_11500</name>
</gene>
<dbReference type="Proteomes" id="UP000237968">
    <property type="component" value="Unassembled WGS sequence"/>
</dbReference>
<dbReference type="InterPro" id="IPR036869">
    <property type="entry name" value="J_dom_sf"/>
</dbReference>
<evidence type="ECO:0000259" key="3">
    <source>
        <dbReference type="PROSITE" id="PS50076"/>
    </source>
</evidence>
<evidence type="ECO:0000256" key="1">
    <source>
        <dbReference type="SAM" id="Coils"/>
    </source>
</evidence>
<keyword evidence="1" id="KW-0175">Coiled coil</keyword>
<evidence type="ECO:0000256" key="2">
    <source>
        <dbReference type="SAM" id="MobiDB-lite"/>
    </source>
</evidence>
<proteinExistence type="predicted"/>
<dbReference type="Gene3D" id="1.25.40.10">
    <property type="entry name" value="Tetratricopeptide repeat domain"/>
    <property type="match status" value="1"/>
</dbReference>
<dbReference type="AlphaFoldDB" id="A0A2S9YFZ1"/>
<keyword evidence="5" id="KW-1185">Reference proteome</keyword>
<accession>A0A2S9YFZ1</accession>